<dbReference type="GO" id="GO:0003677">
    <property type="term" value="F:DNA binding"/>
    <property type="evidence" value="ECO:0007669"/>
    <property type="project" value="UniProtKB-KW"/>
</dbReference>
<dbReference type="InterPro" id="IPR008920">
    <property type="entry name" value="TF_FadR/GntR_C"/>
</dbReference>
<gene>
    <name evidence="6" type="ORF">BST17_24680</name>
</gene>
<protein>
    <submittedName>
        <fullName evidence="6">GntR family transcriptional regulator</fullName>
    </submittedName>
</protein>
<keyword evidence="1" id="KW-0805">Transcription regulation</keyword>
<dbReference type="PANTHER" id="PTHR43537">
    <property type="entry name" value="TRANSCRIPTIONAL REGULATOR, GNTR FAMILY"/>
    <property type="match status" value="1"/>
</dbReference>
<dbReference type="InterPro" id="IPR036388">
    <property type="entry name" value="WH-like_DNA-bd_sf"/>
</dbReference>
<dbReference type="EMBL" id="MVHJ01000032">
    <property type="protein sequence ID" value="ORA02233.1"/>
    <property type="molecule type" value="Genomic_DNA"/>
</dbReference>
<dbReference type="STRING" id="564198.BST17_24680"/>
<dbReference type="Pfam" id="PF07729">
    <property type="entry name" value="FCD"/>
    <property type="match status" value="1"/>
</dbReference>
<dbReference type="InterPro" id="IPR000524">
    <property type="entry name" value="Tscrpt_reg_HTH_GntR"/>
</dbReference>
<dbReference type="SUPFAM" id="SSF46785">
    <property type="entry name" value="Winged helix' DNA-binding domain"/>
    <property type="match status" value="1"/>
</dbReference>
<reference evidence="6 7" key="1">
    <citation type="submission" date="2017-02" db="EMBL/GenBank/DDBJ databases">
        <title>The new phylogeny of genus Mycobacterium.</title>
        <authorList>
            <person name="Tortoli E."/>
            <person name="Trovato A."/>
            <person name="Cirillo D.M."/>
        </authorList>
    </citation>
    <scope>NUCLEOTIDE SEQUENCE [LARGE SCALE GENOMIC DNA]</scope>
    <source>
        <strain evidence="6 7">DSM 45578</strain>
    </source>
</reference>
<evidence type="ECO:0000256" key="1">
    <source>
        <dbReference type="ARBA" id="ARBA00023015"/>
    </source>
</evidence>
<dbReference type="SMART" id="SM00345">
    <property type="entry name" value="HTH_GNTR"/>
    <property type="match status" value="1"/>
</dbReference>
<evidence type="ECO:0000259" key="5">
    <source>
        <dbReference type="PROSITE" id="PS50949"/>
    </source>
</evidence>
<dbReference type="InterPro" id="IPR011711">
    <property type="entry name" value="GntR_C"/>
</dbReference>
<dbReference type="GO" id="GO:0003700">
    <property type="term" value="F:DNA-binding transcription factor activity"/>
    <property type="evidence" value="ECO:0007669"/>
    <property type="project" value="InterPro"/>
</dbReference>
<evidence type="ECO:0000313" key="7">
    <source>
        <dbReference type="Proteomes" id="UP000192366"/>
    </source>
</evidence>
<feature type="domain" description="HTH gntR-type" evidence="5">
    <location>
        <begin position="30"/>
        <end position="97"/>
    </location>
</feature>
<evidence type="ECO:0000256" key="4">
    <source>
        <dbReference type="SAM" id="MobiDB-lite"/>
    </source>
</evidence>
<keyword evidence="7" id="KW-1185">Reference proteome</keyword>
<feature type="region of interest" description="Disordered" evidence="4">
    <location>
        <begin position="1"/>
        <end position="26"/>
    </location>
</feature>
<name>A0A1W9YQA8_MYCBA</name>
<dbReference type="SUPFAM" id="SSF48008">
    <property type="entry name" value="GntR ligand-binding domain-like"/>
    <property type="match status" value="1"/>
</dbReference>
<evidence type="ECO:0000256" key="2">
    <source>
        <dbReference type="ARBA" id="ARBA00023125"/>
    </source>
</evidence>
<keyword evidence="3" id="KW-0804">Transcription</keyword>
<dbReference type="RefSeq" id="WP_083061534.1">
    <property type="nucleotide sequence ID" value="NZ_JACKVM010000001.1"/>
</dbReference>
<keyword evidence="2" id="KW-0238">DNA-binding</keyword>
<proteinExistence type="predicted"/>
<dbReference type="Proteomes" id="UP000192366">
    <property type="component" value="Unassembled WGS sequence"/>
</dbReference>
<organism evidence="6 7">
    <name type="scientific">Mycolicibacterium bacteremicum</name>
    <name type="common">Mycobacterium bacteremicum</name>
    <dbReference type="NCBI Taxonomy" id="564198"/>
    <lineage>
        <taxon>Bacteria</taxon>
        <taxon>Bacillati</taxon>
        <taxon>Actinomycetota</taxon>
        <taxon>Actinomycetes</taxon>
        <taxon>Mycobacteriales</taxon>
        <taxon>Mycobacteriaceae</taxon>
        <taxon>Mycolicibacterium</taxon>
    </lineage>
</organism>
<dbReference type="PANTHER" id="PTHR43537:SF41">
    <property type="entry name" value="TRANSCRIPTIONAL REGULATORY PROTEIN"/>
    <property type="match status" value="1"/>
</dbReference>
<dbReference type="Gene3D" id="1.20.120.530">
    <property type="entry name" value="GntR ligand-binding domain-like"/>
    <property type="match status" value="1"/>
</dbReference>
<comment type="caution">
    <text evidence="6">The sequence shown here is derived from an EMBL/GenBank/DDBJ whole genome shotgun (WGS) entry which is preliminary data.</text>
</comment>
<dbReference type="Pfam" id="PF00392">
    <property type="entry name" value="GntR"/>
    <property type="match status" value="1"/>
</dbReference>
<accession>A0A1W9YQA8</accession>
<evidence type="ECO:0000313" key="6">
    <source>
        <dbReference type="EMBL" id="ORA02233.1"/>
    </source>
</evidence>
<dbReference type="SMART" id="SM00895">
    <property type="entry name" value="FCD"/>
    <property type="match status" value="1"/>
</dbReference>
<evidence type="ECO:0000256" key="3">
    <source>
        <dbReference type="ARBA" id="ARBA00023163"/>
    </source>
</evidence>
<dbReference type="AlphaFoldDB" id="A0A1W9YQA8"/>
<sequence>MPTRADIGSSPRRRGSRQAQEPRAGFVRPKTAQQAVVEVLRNDITSGRLAPGTPIVQEALAEQLGMSRIPIREALKSLEAEEYVTYEPHSGYRVVKLGLAELTEVFRLRSLLEEELIRDAMSTPVAPEIIAEMRLLMAEMDRAVADDDMVAVGVANRQFHYLTFEQSELSRTKRIVNQLWNMADPYRPLYADLLDLAKVNCEHVLMTEAMAEGDVDRVIALNHQHRSHSIDHLRRVLGAEEQPSA</sequence>
<dbReference type="CDD" id="cd07377">
    <property type="entry name" value="WHTH_GntR"/>
    <property type="match status" value="1"/>
</dbReference>
<dbReference type="InterPro" id="IPR036390">
    <property type="entry name" value="WH_DNA-bd_sf"/>
</dbReference>
<dbReference type="PROSITE" id="PS50949">
    <property type="entry name" value="HTH_GNTR"/>
    <property type="match status" value="1"/>
</dbReference>
<dbReference type="Gene3D" id="1.10.10.10">
    <property type="entry name" value="Winged helix-like DNA-binding domain superfamily/Winged helix DNA-binding domain"/>
    <property type="match status" value="1"/>
</dbReference>